<name>A0A6N6VLL9_9HYPH</name>
<dbReference type="EMBL" id="WESC01000007">
    <property type="protein sequence ID" value="KAB7740298.1"/>
    <property type="molecule type" value="Genomic_DNA"/>
</dbReference>
<keyword evidence="1 6" id="KW-0963">Cytoplasm</keyword>
<evidence type="ECO:0000256" key="2">
    <source>
        <dbReference type="ARBA" id="ARBA00022571"/>
    </source>
</evidence>
<feature type="active site" evidence="6">
    <location>
        <position position="118"/>
    </location>
</feature>
<evidence type="ECO:0000259" key="7">
    <source>
        <dbReference type="SMART" id="SM00859"/>
    </source>
</evidence>
<dbReference type="InterPro" id="IPR010136">
    <property type="entry name" value="AGPR_type-2"/>
</dbReference>
<dbReference type="EC" id="1.2.1.38" evidence="6"/>
<reference evidence="8 9" key="1">
    <citation type="submission" date="2019-09" db="EMBL/GenBank/DDBJ databases">
        <title>Parvibaculum sedimenti sp. nov., isolated from sediment.</title>
        <authorList>
            <person name="Wang Y."/>
        </authorList>
    </citation>
    <scope>NUCLEOTIDE SEQUENCE [LARGE SCALE GENOMIC DNA]</scope>
    <source>
        <strain evidence="8 9">HXT-9</strain>
    </source>
</reference>
<keyword evidence="9" id="KW-1185">Reference proteome</keyword>
<dbReference type="AlphaFoldDB" id="A0A6N6VLL9"/>
<dbReference type="Pfam" id="PF22698">
    <property type="entry name" value="Semialdhyde_dhC_1"/>
    <property type="match status" value="1"/>
</dbReference>
<dbReference type="GO" id="GO:0051287">
    <property type="term" value="F:NAD binding"/>
    <property type="evidence" value="ECO:0007669"/>
    <property type="project" value="InterPro"/>
</dbReference>
<dbReference type="CDD" id="cd23935">
    <property type="entry name" value="AGPR_2_C"/>
    <property type="match status" value="1"/>
</dbReference>
<dbReference type="InterPro" id="IPR000534">
    <property type="entry name" value="Semialdehyde_DH_NAD-bd"/>
</dbReference>
<dbReference type="UniPathway" id="UPA00068">
    <property type="reaction ID" value="UER00108"/>
</dbReference>
<proteinExistence type="inferred from homology"/>
<evidence type="ECO:0000256" key="4">
    <source>
        <dbReference type="ARBA" id="ARBA00022857"/>
    </source>
</evidence>
<dbReference type="Gene3D" id="3.40.50.720">
    <property type="entry name" value="NAD(P)-binding Rossmann-like Domain"/>
    <property type="match status" value="1"/>
</dbReference>
<dbReference type="CDD" id="cd17896">
    <property type="entry name" value="AGPR_2_N"/>
    <property type="match status" value="1"/>
</dbReference>
<dbReference type="SUPFAM" id="SSF55347">
    <property type="entry name" value="Glyceraldehyde-3-phosphate dehydrogenase-like, C-terminal domain"/>
    <property type="match status" value="1"/>
</dbReference>
<keyword evidence="5 6" id="KW-0560">Oxidoreductase</keyword>
<dbReference type="Pfam" id="PF01118">
    <property type="entry name" value="Semialdhyde_dh"/>
    <property type="match status" value="1"/>
</dbReference>
<evidence type="ECO:0000313" key="9">
    <source>
        <dbReference type="Proteomes" id="UP000468901"/>
    </source>
</evidence>
<feature type="domain" description="Semialdehyde dehydrogenase NAD-binding" evidence="7">
    <location>
        <begin position="6"/>
        <end position="107"/>
    </location>
</feature>
<keyword evidence="3 6" id="KW-0028">Amino-acid biosynthesis</keyword>
<gene>
    <name evidence="6 8" type="primary">argC</name>
    <name evidence="8" type="ORF">F2P47_08825</name>
</gene>
<dbReference type="InterPro" id="IPR058924">
    <property type="entry name" value="AGPR_dimerisation_dom"/>
</dbReference>
<dbReference type="GO" id="GO:0006526">
    <property type="term" value="P:L-arginine biosynthetic process"/>
    <property type="evidence" value="ECO:0007669"/>
    <property type="project" value="UniProtKB-UniRule"/>
</dbReference>
<keyword evidence="4 6" id="KW-0521">NADP</keyword>
<dbReference type="InterPro" id="IPR050085">
    <property type="entry name" value="AGPR"/>
</dbReference>
<accession>A0A6N6VLL9</accession>
<dbReference type="SMART" id="SM00859">
    <property type="entry name" value="Semialdhyde_dh"/>
    <property type="match status" value="1"/>
</dbReference>
<comment type="catalytic activity">
    <reaction evidence="6">
        <text>N-acetyl-L-glutamate 5-semialdehyde + phosphate + NADP(+) = N-acetyl-L-glutamyl 5-phosphate + NADPH + H(+)</text>
        <dbReference type="Rhea" id="RHEA:21588"/>
        <dbReference type="ChEBI" id="CHEBI:15378"/>
        <dbReference type="ChEBI" id="CHEBI:29123"/>
        <dbReference type="ChEBI" id="CHEBI:43474"/>
        <dbReference type="ChEBI" id="CHEBI:57783"/>
        <dbReference type="ChEBI" id="CHEBI:57936"/>
        <dbReference type="ChEBI" id="CHEBI:58349"/>
        <dbReference type="EC" id="1.2.1.38"/>
    </reaction>
</comment>
<dbReference type="GO" id="GO:0005737">
    <property type="term" value="C:cytoplasm"/>
    <property type="evidence" value="ECO:0007669"/>
    <property type="project" value="UniProtKB-SubCell"/>
</dbReference>
<dbReference type="HAMAP" id="MF_01110">
    <property type="entry name" value="ArgC_type2"/>
    <property type="match status" value="1"/>
</dbReference>
<protein>
    <recommendedName>
        <fullName evidence="6">N-acetyl-gamma-glutamyl-phosphate reductase</fullName>
        <shortName evidence="6">AGPR</shortName>
        <ecNumber evidence="6">1.2.1.38</ecNumber>
    </recommendedName>
    <alternativeName>
        <fullName evidence="6">N-acetyl-glutamate semialdehyde dehydrogenase</fullName>
        <shortName evidence="6">NAGSA dehydrogenase</shortName>
    </alternativeName>
</protein>
<evidence type="ECO:0000256" key="5">
    <source>
        <dbReference type="ARBA" id="ARBA00023002"/>
    </source>
</evidence>
<comment type="similarity">
    <text evidence="6">Belongs to the NAGSA dehydrogenase family. Type 2 subfamily.</text>
</comment>
<evidence type="ECO:0000313" key="8">
    <source>
        <dbReference type="EMBL" id="KAB7740298.1"/>
    </source>
</evidence>
<evidence type="ECO:0000256" key="6">
    <source>
        <dbReference type="HAMAP-Rule" id="MF_01110"/>
    </source>
</evidence>
<comment type="caution">
    <text evidence="8">The sequence shown here is derived from an EMBL/GenBank/DDBJ whole genome shotgun (WGS) entry which is preliminary data.</text>
</comment>
<dbReference type="SUPFAM" id="SSF51735">
    <property type="entry name" value="NAD(P)-binding Rossmann-fold domains"/>
    <property type="match status" value="1"/>
</dbReference>
<evidence type="ECO:0000256" key="3">
    <source>
        <dbReference type="ARBA" id="ARBA00022605"/>
    </source>
</evidence>
<dbReference type="NCBIfam" id="TIGR01851">
    <property type="entry name" value="argC_other"/>
    <property type="match status" value="1"/>
</dbReference>
<sequence>MALPTQIFIDGEAGTTGLQIRARLEKRGDLEFIRLSDEKRKDAAARKEALNSADIVILCLPDDAAKEAAALIENPSVRVIDASSAHRTSPGWVYGLPEMSKTQRREIAGAKRVTNPGCYPTGAISLIRPLVSANILPADWPVTINAISGYSGGGKQMIAEFEDKAAPNYTEVPYRIYAMGLEHKHVEEIRVNGGLNHRPLFAPAVGRYAQGMIVEVPLQLWALPGGATVKRVHETIADSYAGERFVSVASLDEAAALKTLDPEGLNGTNELKLFVFGNEERKQARLVALLDNLGKGASAQAVQCLNIMLGLDEGLGVNLQG</sequence>
<keyword evidence="2 6" id="KW-0055">Arginine biosynthesis</keyword>
<comment type="function">
    <text evidence="6">Catalyzes the NADPH-dependent reduction of N-acetyl-5-glutamyl phosphate to yield N-acetyl-L-glutamate 5-semialdehyde.</text>
</comment>
<dbReference type="PANTHER" id="PTHR32338:SF10">
    <property type="entry name" value="N-ACETYL-GAMMA-GLUTAMYL-PHOSPHATE REDUCTASE, CHLOROPLASTIC-RELATED"/>
    <property type="match status" value="1"/>
</dbReference>
<dbReference type="Gene3D" id="3.30.360.10">
    <property type="entry name" value="Dihydrodipicolinate Reductase, domain 2"/>
    <property type="match status" value="1"/>
</dbReference>
<comment type="pathway">
    <text evidence="6">Amino-acid biosynthesis; L-arginine biosynthesis; N(2)-acetyl-L-ornithine from L-glutamate: step 3/4.</text>
</comment>
<dbReference type="PANTHER" id="PTHR32338">
    <property type="entry name" value="N-ACETYL-GAMMA-GLUTAMYL-PHOSPHATE REDUCTASE, CHLOROPLASTIC-RELATED-RELATED"/>
    <property type="match status" value="1"/>
</dbReference>
<evidence type="ECO:0000256" key="1">
    <source>
        <dbReference type="ARBA" id="ARBA00022490"/>
    </source>
</evidence>
<dbReference type="GO" id="GO:0003942">
    <property type="term" value="F:N-acetyl-gamma-glutamyl-phosphate reductase activity"/>
    <property type="evidence" value="ECO:0007669"/>
    <property type="project" value="UniProtKB-UniRule"/>
</dbReference>
<dbReference type="Proteomes" id="UP000468901">
    <property type="component" value="Unassembled WGS sequence"/>
</dbReference>
<dbReference type="InterPro" id="IPR036291">
    <property type="entry name" value="NAD(P)-bd_dom_sf"/>
</dbReference>
<comment type="subcellular location">
    <subcellularLocation>
        <location evidence="6">Cytoplasm</location>
    </subcellularLocation>
</comment>
<organism evidence="8 9">
    <name type="scientific">Parvibaculum sedimenti</name>
    <dbReference type="NCBI Taxonomy" id="2608632"/>
    <lineage>
        <taxon>Bacteria</taxon>
        <taxon>Pseudomonadati</taxon>
        <taxon>Pseudomonadota</taxon>
        <taxon>Alphaproteobacteria</taxon>
        <taxon>Hyphomicrobiales</taxon>
        <taxon>Parvibaculaceae</taxon>
        <taxon>Parvibaculum</taxon>
    </lineage>
</organism>